<feature type="compositionally biased region" description="Basic and acidic residues" evidence="1">
    <location>
        <begin position="403"/>
        <end position="438"/>
    </location>
</feature>
<evidence type="ECO:0000313" key="3">
    <source>
        <dbReference type="Proteomes" id="UP000037510"/>
    </source>
</evidence>
<dbReference type="AlphaFoldDB" id="A0A0L7KN94"/>
<dbReference type="EMBL" id="JTDY01008105">
    <property type="protein sequence ID" value="KOB64737.1"/>
    <property type="molecule type" value="Genomic_DNA"/>
</dbReference>
<evidence type="ECO:0000313" key="2">
    <source>
        <dbReference type="EMBL" id="KOB64737.1"/>
    </source>
</evidence>
<dbReference type="Proteomes" id="UP000037510">
    <property type="component" value="Unassembled WGS sequence"/>
</dbReference>
<protein>
    <submittedName>
        <fullName evidence="2">63 kDa sperm flagellar membrane protein</fullName>
    </submittedName>
</protein>
<name>A0A0L7KN94_OPEBR</name>
<feature type="region of interest" description="Disordered" evidence="1">
    <location>
        <begin position="212"/>
        <end position="309"/>
    </location>
</feature>
<feature type="non-terminal residue" evidence="2">
    <location>
        <position position="761"/>
    </location>
</feature>
<evidence type="ECO:0000256" key="1">
    <source>
        <dbReference type="SAM" id="MobiDB-lite"/>
    </source>
</evidence>
<feature type="compositionally biased region" description="Pro residues" evidence="1">
    <location>
        <begin position="241"/>
        <end position="261"/>
    </location>
</feature>
<keyword evidence="3" id="KW-1185">Reference proteome</keyword>
<accession>A0A0L7KN94</accession>
<reference evidence="2 3" key="1">
    <citation type="journal article" date="2015" name="Genome Biol. Evol.">
        <title>The genome of winter moth (Operophtera brumata) provides a genomic perspective on sexual dimorphism and phenology.</title>
        <authorList>
            <person name="Derks M.F."/>
            <person name="Smit S."/>
            <person name="Salis L."/>
            <person name="Schijlen E."/>
            <person name="Bossers A."/>
            <person name="Mateman C."/>
            <person name="Pijl A.S."/>
            <person name="de Ridder D."/>
            <person name="Groenen M.A."/>
            <person name="Visser M.E."/>
            <person name="Megens H.J."/>
        </authorList>
    </citation>
    <scope>NUCLEOTIDE SEQUENCE [LARGE SCALE GENOMIC DNA]</scope>
    <source>
        <strain evidence="2">WM2013NL</strain>
        <tissue evidence="2">Head and thorax</tissue>
    </source>
</reference>
<keyword evidence="2" id="KW-0969">Cilium</keyword>
<gene>
    <name evidence="2" type="ORF">OBRU01_23756</name>
</gene>
<keyword evidence="2" id="KW-0966">Cell projection</keyword>
<sequence length="761" mass="84596">YEETYRISQLSPKSAIDDRLPEDTVLKTSQTENFAFRIEPSALFEDPDFIEDIVEDDEATREDRHFIVARSADPTDDIVRESRSINIDEIPSSNNEIDNELELHHKRKYYDIHPTKTRDFLHSHDDVIMSSSYGDRLEFRFPGEGKRVPYGRALSMGPRIRPSAVQPIFATVSHRDEGRQNTEIQNIITGIVKLLNGNVNVHANTQLLGRPTRPLASRINNRGPPRISDVPPLPDFDKPLAPLPPHSFIPTKTPPPYPFDRPPVHVNLPEQIVPPLAPRPGLHRPMPPWQRPRPPNRPPNRRPNPGLPMYNPNLPIIPYDIPEIDDEKPEGVSANENETIHSENNLPNHHEEVSPTPAAVTEVETDAPETTTTTEASTEQATTLKTTTELITTEKIPITTTTEKPKTEKPVKIEKEKKKETPVIEKDKPKDKYKEEKTTQSSKIDVTTQKTVEKTTESKILEVKLEIQTTKPEVVKNETLPNNDIVDQILQNKTLIEQIIEPSLPEPTIALPSSEVPTPTEGLVAQVPVVQSSANIEPRPGIVLDDPDFKPGGSRYRPDASVITAAPPERAQGFVSIDGKRTYLNLFDTSTPGPSSIAPTRVQSLPQNSVSTSGAQGFVSIDGKRTYLNLFDTSTPGPSSIAPTRVQSAQGFVSIDGKRTYLNLFDTSTPGPSSIAPTRVQSLPQNSVLTRMTNTYNNQFSHIDPFIMTKSSFKSHVLKTLTPIDSAFSMTPFSDDFVSSSVNAVHEGDGNNRGVFVNYTI</sequence>
<keyword evidence="2" id="KW-0282">Flagellum</keyword>
<feature type="non-terminal residue" evidence="2">
    <location>
        <position position="1"/>
    </location>
</feature>
<feature type="compositionally biased region" description="Pro residues" evidence="1">
    <location>
        <begin position="285"/>
        <end position="306"/>
    </location>
</feature>
<feature type="region of interest" description="Disordered" evidence="1">
    <location>
        <begin position="366"/>
        <end position="440"/>
    </location>
</feature>
<organism evidence="2 3">
    <name type="scientific">Operophtera brumata</name>
    <name type="common">Winter moth</name>
    <name type="synonym">Phalaena brumata</name>
    <dbReference type="NCBI Taxonomy" id="104452"/>
    <lineage>
        <taxon>Eukaryota</taxon>
        <taxon>Metazoa</taxon>
        <taxon>Ecdysozoa</taxon>
        <taxon>Arthropoda</taxon>
        <taxon>Hexapoda</taxon>
        <taxon>Insecta</taxon>
        <taxon>Pterygota</taxon>
        <taxon>Neoptera</taxon>
        <taxon>Endopterygota</taxon>
        <taxon>Lepidoptera</taxon>
        <taxon>Glossata</taxon>
        <taxon>Ditrysia</taxon>
        <taxon>Geometroidea</taxon>
        <taxon>Geometridae</taxon>
        <taxon>Larentiinae</taxon>
        <taxon>Operophtera</taxon>
    </lineage>
</organism>
<proteinExistence type="predicted"/>
<comment type="caution">
    <text evidence="2">The sequence shown here is derived from an EMBL/GenBank/DDBJ whole genome shotgun (WGS) entry which is preliminary data.</text>
</comment>
<feature type="compositionally biased region" description="Low complexity" evidence="1">
    <location>
        <begin position="366"/>
        <end position="402"/>
    </location>
</feature>